<dbReference type="FunFam" id="3.40.50.1820:FF:000021">
    <property type="entry name" value="Lipase"/>
    <property type="match status" value="1"/>
</dbReference>
<organism evidence="10">
    <name type="scientific">Apis mellifera</name>
    <name type="common">Honeybee</name>
    <dbReference type="NCBI Taxonomy" id="7460"/>
    <lineage>
        <taxon>Eukaryota</taxon>
        <taxon>Metazoa</taxon>
        <taxon>Ecdysozoa</taxon>
        <taxon>Arthropoda</taxon>
        <taxon>Hexapoda</taxon>
        <taxon>Insecta</taxon>
        <taxon>Pterygota</taxon>
        <taxon>Neoptera</taxon>
        <taxon>Endopterygota</taxon>
        <taxon>Hymenoptera</taxon>
        <taxon>Apocrita</taxon>
        <taxon>Aculeata</taxon>
        <taxon>Apoidea</taxon>
        <taxon>Anthophila</taxon>
        <taxon>Apidae</taxon>
        <taxon>Apis</taxon>
    </lineage>
</organism>
<dbReference type="InterPro" id="IPR006693">
    <property type="entry name" value="AB_hydrolase_lipase"/>
</dbReference>
<dbReference type="Gene3D" id="3.40.50.1820">
    <property type="entry name" value="alpha/beta hydrolase"/>
    <property type="match status" value="1"/>
</dbReference>
<feature type="active site" description="Charge relay system" evidence="8">
    <location>
        <position position="378"/>
    </location>
</feature>
<keyword evidence="5" id="KW-0443">Lipid metabolism</keyword>
<evidence type="ECO:0000256" key="2">
    <source>
        <dbReference type="ARBA" id="ARBA00022729"/>
    </source>
</evidence>
<keyword evidence="3 7" id="KW-0378">Hydrolase</keyword>
<evidence type="ECO:0000313" key="12">
    <source>
        <dbReference type="RefSeq" id="XP_026299702.1"/>
    </source>
</evidence>
<keyword evidence="6" id="KW-0325">Glycoprotein</keyword>
<dbReference type="GO" id="GO:0016042">
    <property type="term" value="P:lipid catabolic process"/>
    <property type="evidence" value="ECO:0007669"/>
    <property type="project" value="UniProtKB-KW"/>
</dbReference>
<name>A0A7M7MQW5_APIME</name>
<dbReference type="GeneID" id="552588"/>
<reference evidence="10" key="1">
    <citation type="submission" date="2021-01" db="UniProtKB">
        <authorList>
            <consortium name="EnsemblMetazoa"/>
        </authorList>
    </citation>
    <scope>IDENTIFICATION</scope>
    <source>
        <strain evidence="10">DH4</strain>
    </source>
</reference>
<dbReference type="GO" id="GO:0016788">
    <property type="term" value="F:hydrolase activity, acting on ester bonds"/>
    <property type="evidence" value="ECO:0007669"/>
    <property type="project" value="InterPro"/>
</dbReference>
<dbReference type="AlphaFoldDB" id="A0A7M7MQW5"/>
<evidence type="ECO:0000256" key="7">
    <source>
        <dbReference type="PIRNR" id="PIRNR000862"/>
    </source>
</evidence>
<keyword evidence="2" id="KW-0732">Signal</keyword>
<evidence type="ECO:0000256" key="6">
    <source>
        <dbReference type="ARBA" id="ARBA00023180"/>
    </source>
</evidence>
<feature type="active site" description="Nucleophile" evidence="8">
    <location>
        <position position="174"/>
    </location>
</feature>
<evidence type="ECO:0000256" key="1">
    <source>
        <dbReference type="ARBA" id="ARBA00010701"/>
    </source>
</evidence>
<accession>A0A7M7MQW5</accession>
<evidence type="ECO:0000256" key="5">
    <source>
        <dbReference type="ARBA" id="ARBA00023098"/>
    </source>
</evidence>
<dbReference type="InterPro" id="IPR025483">
    <property type="entry name" value="Lipase_euk"/>
</dbReference>
<dbReference type="Pfam" id="PF04083">
    <property type="entry name" value="Abhydro_lipase"/>
    <property type="match status" value="1"/>
</dbReference>
<proteinExistence type="inferred from homology"/>
<keyword evidence="11" id="KW-1185">Reference proteome</keyword>
<dbReference type="Proteomes" id="UP000005203">
    <property type="component" value="Linkage group LG11"/>
</dbReference>
<reference evidence="12" key="2">
    <citation type="submission" date="2025-04" db="UniProtKB">
        <authorList>
            <consortium name="RefSeq"/>
        </authorList>
    </citation>
    <scope>IDENTIFICATION</scope>
    <source>
        <strain evidence="12">DH4</strain>
        <tissue evidence="12">Whole body</tissue>
    </source>
</reference>
<comment type="similarity">
    <text evidence="1 7">Belongs to the AB hydrolase superfamily. Lipase family.</text>
</comment>
<evidence type="ECO:0000313" key="10">
    <source>
        <dbReference type="EnsemblMetazoa" id="XP_026299702"/>
    </source>
</evidence>
<dbReference type="PANTHER" id="PTHR11005">
    <property type="entry name" value="LYSOSOMAL ACID LIPASE-RELATED"/>
    <property type="match status" value="1"/>
</dbReference>
<keyword evidence="4 7" id="KW-0442">Lipid degradation</keyword>
<evidence type="ECO:0000256" key="4">
    <source>
        <dbReference type="ARBA" id="ARBA00022963"/>
    </source>
</evidence>
<accession>A0A8B8H6R4</accession>
<evidence type="ECO:0000259" key="9">
    <source>
        <dbReference type="Pfam" id="PF04083"/>
    </source>
</evidence>
<dbReference type="EnsemblMetazoa" id="XM_026443917">
    <property type="protein sequence ID" value="XP_026299702"/>
    <property type="gene ID" value="LOC552588"/>
</dbReference>
<dbReference type="InterPro" id="IPR029058">
    <property type="entry name" value="AB_hydrolase_fold"/>
</dbReference>
<protein>
    <recommendedName>
        <fullName evidence="7">Lipase</fullName>
    </recommendedName>
</protein>
<feature type="active site" description="Charge relay system" evidence="8">
    <location>
        <position position="347"/>
    </location>
</feature>
<dbReference type="OrthoDB" id="9974421at2759"/>
<evidence type="ECO:0000313" key="11">
    <source>
        <dbReference type="Proteomes" id="UP000005203"/>
    </source>
</evidence>
<dbReference type="PIRSF" id="PIRSF000862">
    <property type="entry name" value="Steryl_ester_lip"/>
    <property type="match status" value="1"/>
</dbReference>
<sequence>MKRQIVIFLSLFIFHSVISFSFNFKLFNHYKKNENEDSNKNLDILQMIRKEGYPAEAHVVLTEDGYILTIHRIVGKSGSPTIFLQHGVLGCSMDWIVLGKKNSLAYLLADNGYDVWLGNFRGNTYSKAHISLSPKNLTFWDFSWHESGIYDLPAMITYIVKLKENSLRAYIGFSMGTTCFYVMASERPQITKLIQSMYSLAPVAFLKHIRTPLRYLTPFASDFKRIMYLFGDGAFLPNSFITRFLAKYLCDMNFQEEKICSNILFILVGFDKNQFNYTLLPKILNYQPAGTSSKTMVHFVQEIKSGNFQQYNYGIEKNLLIYNSPEPPRYNLSKITIPIVLFYGNNDWLSSPQDVIKLTNELPKKSIIYKVPYAKFNHIDFLWAMDAPKLVYKKVLKMLEESLDYK</sequence>
<evidence type="ECO:0000256" key="3">
    <source>
        <dbReference type="ARBA" id="ARBA00022801"/>
    </source>
</evidence>
<dbReference type="RefSeq" id="XP_026299702.1">
    <property type="nucleotide sequence ID" value="XM_026443917.1"/>
</dbReference>
<dbReference type="SUPFAM" id="SSF53474">
    <property type="entry name" value="alpha/beta-Hydrolases"/>
    <property type="match status" value="1"/>
</dbReference>
<gene>
    <name evidence="12" type="primary">LOC552588</name>
</gene>
<feature type="domain" description="Partial AB-hydrolase lipase" evidence="9">
    <location>
        <begin position="46"/>
        <end position="97"/>
    </location>
</feature>
<evidence type="ECO:0000256" key="8">
    <source>
        <dbReference type="PIRSR" id="PIRSR000862-1"/>
    </source>
</evidence>